<reference evidence="1" key="1">
    <citation type="journal article" date="2014" name="Int. J. Syst. Evol. Microbiol.">
        <title>Complete genome sequence of Corynebacterium casei LMG S-19264T (=DSM 44701T), isolated from a smear-ripened cheese.</title>
        <authorList>
            <consortium name="US DOE Joint Genome Institute (JGI-PGF)"/>
            <person name="Walter F."/>
            <person name="Albersmeier A."/>
            <person name="Kalinowski J."/>
            <person name="Ruckert C."/>
        </authorList>
    </citation>
    <scope>NUCLEOTIDE SEQUENCE</scope>
    <source>
        <strain evidence="1">CGMCC 4.7201</strain>
    </source>
</reference>
<evidence type="ECO:0000313" key="2">
    <source>
        <dbReference type="Proteomes" id="UP000641932"/>
    </source>
</evidence>
<dbReference type="AlphaFoldDB" id="A0A917ZWR5"/>
<dbReference type="Proteomes" id="UP000641932">
    <property type="component" value="Unassembled WGS sequence"/>
</dbReference>
<sequence length="279" mass="29730">MMSAPRLFAGLVDDAGLFPPEELTMRAASARHRADEAAADPVLTHRFLCPVGRLRELRDTLTAEDRFALGLITDLDARTVSRTLDRLADEPRLTPAVIEGPLPSGADRRESARLALAALEEVPAQVPCHIEVPLTEGRQDALEVIAEGGRAAKVRCGGLSADKFPDPERLGAFVHACATHGVPFKATAGLHHAVRHRDDRTGLTHHGFLNLLLAACRVTDGGTAADAVDVLRSTDAEALAAEARRIPDHSAKAARTLFVAYGSCSTGEPLQDLRALGLT</sequence>
<comment type="caution">
    <text evidence="1">The sequence shown here is derived from an EMBL/GenBank/DDBJ whole genome shotgun (WGS) entry which is preliminary data.</text>
</comment>
<gene>
    <name evidence="1" type="ORF">GCM10012280_60730</name>
</gene>
<evidence type="ECO:0000313" key="1">
    <source>
        <dbReference type="EMBL" id="GGO97887.1"/>
    </source>
</evidence>
<protein>
    <submittedName>
        <fullName evidence="1">Uncharacterized protein</fullName>
    </submittedName>
</protein>
<accession>A0A917ZWR5</accession>
<proteinExistence type="predicted"/>
<reference evidence="1" key="2">
    <citation type="submission" date="2020-09" db="EMBL/GenBank/DDBJ databases">
        <authorList>
            <person name="Sun Q."/>
            <person name="Zhou Y."/>
        </authorList>
    </citation>
    <scope>NUCLEOTIDE SEQUENCE</scope>
    <source>
        <strain evidence="1">CGMCC 4.7201</strain>
    </source>
</reference>
<dbReference type="RefSeq" id="WP_229698875.1">
    <property type="nucleotide sequence ID" value="NZ_BMMS01000035.1"/>
</dbReference>
<organism evidence="1 2">
    <name type="scientific">Wenjunlia tyrosinilytica</name>
    <dbReference type="NCBI Taxonomy" id="1544741"/>
    <lineage>
        <taxon>Bacteria</taxon>
        <taxon>Bacillati</taxon>
        <taxon>Actinomycetota</taxon>
        <taxon>Actinomycetes</taxon>
        <taxon>Kitasatosporales</taxon>
        <taxon>Streptomycetaceae</taxon>
        <taxon>Wenjunlia</taxon>
    </lineage>
</organism>
<name>A0A917ZWR5_9ACTN</name>
<dbReference type="EMBL" id="BMMS01000035">
    <property type="protein sequence ID" value="GGO97887.1"/>
    <property type="molecule type" value="Genomic_DNA"/>
</dbReference>
<keyword evidence="2" id="KW-1185">Reference proteome</keyword>